<protein>
    <recommendedName>
        <fullName evidence="3">Reverse transcriptase domain-containing protein</fullName>
    </recommendedName>
</protein>
<organism evidence="1 2">
    <name type="scientific">Vitis vinifera</name>
    <name type="common">Grape</name>
    <dbReference type="NCBI Taxonomy" id="29760"/>
    <lineage>
        <taxon>Eukaryota</taxon>
        <taxon>Viridiplantae</taxon>
        <taxon>Streptophyta</taxon>
        <taxon>Embryophyta</taxon>
        <taxon>Tracheophyta</taxon>
        <taxon>Spermatophyta</taxon>
        <taxon>Magnoliopsida</taxon>
        <taxon>eudicotyledons</taxon>
        <taxon>Gunneridae</taxon>
        <taxon>Pentapetalae</taxon>
        <taxon>rosids</taxon>
        <taxon>Vitales</taxon>
        <taxon>Vitaceae</taxon>
        <taxon>Viteae</taxon>
        <taxon>Vitis</taxon>
    </lineage>
</organism>
<name>A0A438BXG2_VITVI</name>
<evidence type="ECO:0000313" key="2">
    <source>
        <dbReference type="Proteomes" id="UP000288805"/>
    </source>
</evidence>
<reference evidence="1 2" key="1">
    <citation type="journal article" date="2018" name="PLoS Genet.">
        <title>Population sequencing reveals clonal diversity and ancestral inbreeding in the grapevine cultivar Chardonnay.</title>
        <authorList>
            <person name="Roach M.J."/>
            <person name="Johnson D.L."/>
            <person name="Bohlmann J."/>
            <person name="van Vuuren H.J."/>
            <person name="Jones S.J."/>
            <person name="Pretorius I.S."/>
            <person name="Schmidt S.A."/>
            <person name="Borneman A.R."/>
        </authorList>
    </citation>
    <scope>NUCLEOTIDE SEQUENCE [LARGE SCALE GENOMIC DNA]</scope>
    <source>
        <strain evidence="2">cv. Chardonnay</strain>
        <tissue evidence="1">Leaf</tissue>
    </source>
</reference>
<gene>
    <name evidence="1" type="ORF">CK203_075352</name>
</gene>
<dbReference type="Proteomes" id="UP000288805">
    <property type="component" value="Unassembled WGS sequence"/>
</dbReference>
<evidence type="ECO:0000313" key="1">
    <source>
        <dbReference type="EMBL" id="RVW15628.1"/>
    </source>
</evidence>
<comment type="caution">
    <text evidence="1">The sequence shown here is derived from an EMBL/GenBank/DDBJ whole genome shotgun (WGS) entry which is preliminary data.</text>
</comment>
<dbReference type="AlphaFoldDB" id="A0A438BXG2"/>
<evidence type="ECO:0008006" key="3">
    <source>
        <dbReference type="Google" id="ProtNLM"/>
    </source>
</evidence>
<sequence length="154" mass="17935">MFSLGAMNARDQAEGIVVFRDKWALELLEIEEKEDFWAKLGAIRGLWRDLWCIGEDFNVDYKDVVKDEILGFFGDFYESSCFERSLNATFVVLVPKKWEIKELKDFRPISLVGGLYKLLATVLINRLKMVVDSSVLDFSMLLWRETNLRCSFDS</sequence>
<dbReference type="EMBL" id="QGNW01002597">
    <property type="protein sequence ID" value="RVW15628.1"/>
    <property type="molecule type" value="Genomic_DNA"/>
</dbReference>
<accession>A0A438BXG2</accession>
<proteinExistence type="predicted"/>